<dbReference type="RefSeq" id="XP_031933817.1">
    <property type="nucleotide sequence ID" value="XM_032069634.1"/>
</dbReference>
<dbReference type="InterPro" id="IPR004838">
    <property type="entry name" value="NHTrfase_class1_PyrdxlP-BS"/>
</dbReference>
<dbReference type="PROSITE" id="PS00105">
    <property type="entry name" value="AA_TRANSFER_CLASS_1"/>
    <property type="match status" value="1"/>
</dbReference>
<keyword evidence="6" id="KW-1185">Reference proteome</keyword>
<dbReference type="GO" id="GO:0006520">
    <property type="term" value="P:amino acid metabolic process"/>
    <property type="evidence" value="ECO:0007669"/>
    <property type="project" value="TreeGrafter"/>
</dbReference>
<gene>
    <name evidence="5" type="ORF">BDV27DRAFT_140326</name>
</gene>
<evidence type="ECO:0000256" key="3">
    <source>
        <dbReference type="SAM" id="SignalP"/>
    </source>
</evidence>
<dbReference type="GO" id="GO:0030170">
    <property type="term" value="F:pyridoxal phosphate binding"/>
    <property type="evidence" value="ECO:0007669"/>
    <property type="project" value="InterPro"/>
</dbReference>
<evidence type="ECO:0000313" key="5">
    <source>
        <dbReference type="EMBL" id="KAE8370736.1"/>
    </source>
</evidence>
<dbReference type="GO" id="GO:0008483">
    <property type="term" value="F:transaminase activity"/>
    <property type="evidence" value="ECO:0007669"/>
    <property type="project" value="TreeGrafter"/>
</dbReference>
<organism evidence="5 6">
    <name type="scientific">Aspergillus caelatus</name>
    <dbReference type="NCBI Taxonomy" id="61420"/>
    <lineage>
        <taxon>Eukaryota</taxon>
        <taxon>Fungi</taxon>
        <taxon>Dikarya</taxon>
        <taxon>Ascomycota</taxon>
        <taxon>Pezizomycotina</taxon>
        <taxon>Eurotiomycetes</taxon>
        <taxon>Eurotiomycetidae</taxon>
        <taxon>Eurotiales</taxon>
        <taxon>Aspergillaceae</taxon>
        <taxon>Aspergillus</taxon>
        <taxon>Aspergillus subgen. Circumdati</taxon>
    </lineage>
</organism>
<name>A0A5N7ANA6_9EURO</name>
<dbReference type="SUPFAM" id="SSF53383">
    <property type="entry name" value="PLP-dependent transferases"/>
    <property type="match status" value="1"/>
</dbReference>
<accession>A0A5N7ANA6</accession>
<reference evidence="5 6" key="1">
    <citation type="submission" date="2019-04" db="EMBL/GenBank/DDBJ databases">
        <title>Friends and foes A comparative genomics studyof 23 Aspergillus species from section Flavi.</title>
        <authorList>
            <consortium name="DOE Joint Genome Institute"/>
            <person name="Kjaerbolling I."/>
            <person name="Vesth T."/>
            <person name="Frisvad J.C."/>
            <person name="Nybo J.L."/>
            <person name="Theobald S."/>
            <person name="Kildgaard S."/>
            <person name="Isbrandt T."/>
            <person name="Kuo A."/>
            <person name="Sato A."/>
            <person name="Lyhne E.K."/>
            <person name="Kogle M.E."/>
            <person name="Wiebenga A."/>
            <person name="Kun R.S."/>
            <person name="Lubbers R.J."/>
            <person name="Makela M.R."/>
            <person name="Barry K."/>
            <person name="Chovatia M."/>
            <person name="Clum A."/>
            <person name="Daum C."/>
            <person name="Haridas S."/>
            <person name="He G."/>
            <person name="LaButti K."/>
            <person name="Lipzen A."/>
            <person name="Mondo S."/>
            <person name="Riley R."/>
            <person name="Salamov A."/>
            <person name="Simmons B.A."/>
            <person name="Magnuson J.K."/>
            <person name="Henrissat B."/>
            <person name="Mortensen U.H."/>
            <person name="Larsen T.O."/>
            <person name="Devries R.P."/>
            <person name="Grigoriev I.V."/>
            <person name="Machida M."/>
            <person name="Baker S.E."/>
            <person name="Andersen M.R."/>
        </authorList>
    </citation>
    <scope>NUCLEOTIDE SEQUENCE [LARGE SCALE GENOMIC DNA]</scope>
    <source>
        <strain evidence="5 6">CBS 763.97</strain>
    </source>
</reference>
<dbReference type="PANTHER" id="PTHR43795:SF39">
    <property type="entry name" value="AMINOTRANSFERASE CLASS I_CLASSII DOMAIN-CONTAINING PROTEIN"/>
    <property type="match status" value="1"/>
</dbReference>
<evidence type="ECO:0000256" key="2">
    <source>
        <dbReference type="ARBA" id="ARBA00022898"/>
    </source>
</evidence>
<dbReference type="Gene3D" id="3.40.640.10">
    <property type="entry name" value="Type I PLP-dependent aspartate aminotransferase-like (Major domain)"/>
    <property type="match status" value="1"/>
</dbReference>
<feature type="chain" id="PRO_5024961354" evidence="3">
    <location>
        <begin position="21"/>
        <end position="302"/>
    </location>
</feature>
<proteinExistence type="inferred from homology"/>
<dbReference type="InterPro" id="IPR015422">
    <property type="entry name" value="PyrdxlP-dep_Trfase_small"/>
</dbReference>
<dbReference type="InterPro" id="IPR015421">
    <property type="entry name" value="PyrdxlP-dep_Trfase_major"/>
</dbReference>
<keyword evidence="3" id="KW-0732">Signal</keyword>
<dbReference type="InterPro" id="IPR004839">
    <property type="entry name" value="Aminotransferase_I/II_large"/>
</dbReference>
<evidence type="ECO:0000259" key="4">
    <source>
        <dbReference type="Pfam" id="PF00155"/>
    </source>
</evidence>
<keyword evidence="2" id="KW-0663">Pyridoxal phosphate</keyword>
<dbReference type="AlphaFoldDB" id="A0A5N7ANA6"/>
<dbReference type="EMBL" id="ML737564">
    <property type="protein sequence ID" value="KAE8370736.1"/>
    <property type="molecule type" value="Genomic_DNA"/>
</dbReference>
<dbReference type="PRINTS" id="PR00753">
    <property type="entry name" value="ACCSYNTHASE"/>
</dbReference>
<feature type="domain" description="Aminotransferase class I/classII large" evidence="4">
    <location>
        <begin position="71"/>
        <end position="297"/>
    </location>
</feature>
<evidence type="ECO:0000256" key="1">
    <source>
        <dbReference type="ARBA" id="ARBA00007441"/>
    </source>
</evidence>
<protein>
    <submittedName>
        <fullName evidence="5">Pyridoxal phosphate-dependent transferase</fullName>
    </submittedName>
</protein>
<comment type="similarity">
    <text evidence="1">Belongs to the class-I pyridoxal-phosphate-dependent aminotransferase family.</text>
</comment>
<keyword evidence="5" id="KW-0808">Transferase</keyword>
<dbReference type="PANTHER" id="PTHR43795">
    <property type="entry name" value="BIFUNCTIONAL ASPARTATE AMINOTRANSFERASE AND GLUTAMATE/ASPARTATE-PREPHENATE AMINOTRANSFERASE-RELATED"/>
    <property type="match status" value="1"/>
</dbReference>
<dbReference type="InterPro" id="IPR015424">
    <property type="entry name" value="PyrdxlP-dep_Trfase"/>
</dbReference>
<dbReference type="OrthoDB" id="7042322at2759"/>
<feature type="signal peptide" evidence="3">
    <location>
        <begin position="1"/>
        <end position="20"/>
    </location>
</feature>
<sequence length="302" mass="33988">MWILNQLLLVISIGFVYVEAVDPIQDYLSPRASQANVNGTGWRTLNQTVLSKPYDPKAHPRGMYPISEYDFIVASGVTSLIDSLTWRICSDNEAIIIPRPLYNGFPTDMRLRSNGTLLPASFMRDNETVSLEDAFNPTSLNRSLEKTLEESNRHSGKASKEALMTLASFCGRHRIHFISDEIYANSVFPDENLFTSVLSLNLSGIIDPNLVHVMYGMSKDFGASGLRLGALHSRNQNLIQAAAGVNLFSWPSYLAQDMWARLLQNETKTNELLSQNRNLLNQTYSNVTSWLDRRNITYFRGG</sequence>
<dbReference type="Gene3D" id="3.90.1150.10">
    <property type="entry name" value="Aspartate Aminotransferase, domain 1"/>
    <property type="match status" value="1"/>
</dbReference>
<evidence type="ECO:0000313" key="6">
    <source>
        <dbReference type="Proteomes" id="UP000326268"/>
    </source>
</evidence>
<dbReference type="Pfam" id="PF00155">
    <property type="entry name" value="Aminotran_1_2"/>
    <property type="match status" value="1"/>
</dbReference>
<dbReference type="InterPro" id="IPR050478">
    <property type="entry name" value="Ethylene_sulfur-biosynth"/>
</dbReference>
<dbReference type="Proteomes" id="UP000326268">
    <property type="component" value="Unassembled WGS sequence"/>
</dbReference>
<dbReference type="GeneID" id="43654080"/>